<name>A0A0G2HSD2_9EURO</name>
<accession>A0A0G2HSD2</accession>
<feature type="chain" id="PRO_5002545301" description="Killer toxin Kp4 domain-containing protein" evidence="1">
    <location>
        <begin position="21"/>
        <end position="126"/>
    </location>
</feature>
<sequence length="126" mass="13711">MKISIILSTALALFTTSTSALGTNCFGHKMCQRDGCQLSDVIAIVNRLDPNRGFGSGALLGCCGIQNKEKLCAYIQHIGTSRVVSGSEIQRKMKELYNFGCRRCGSVALDGKDVFKGEITVAYRPW</sequence>
<dbReference type="InterPro" id="IPR015131">
    <property type="entry name" value="Killer_tox_Kp4"/>
</dbReference>
<dbReference type="Proteomes" id="UP000034164">
    <property type="component" value="Unassembled WGS sequence"/>
</dbReference>
<dbReference type="SUPFAM" id="SSF55221">
    <property type="entry name" value="Yeast killer toxins"/>
    <property type="match status" value="1"/>
</dbReference>
<evidence type="ECO:0000259" key="2">
    <source>
        <dbReference type="Pfam" id="PF09044"/>
    </source>
</evidence>
<evidence type="ECO:0000313" key="4">
    <source>
        <dbReference type="Proteomes" id="UP000034164"/>
    </source>
</evidence>
<evidence type="ECO:0000256" key="1">
    <source>
        <dbReference type="SAM" id="SignalP"/>
    </source>
</evidence>
<dbReference type="GO" id="GO:0005576">
    <property type="term" value="C:extracellular region"/>
    <property type="evidence" value="ECO:0007669"/>
    <property type="project" value="InterPro"/>
</dbReference>
<feature type="signal peptide" evidence="1">
    <location>
        <begin position="1"/>
        <end position="20"/>
    </location>
</feature>
<dbReference type="InterPro" id="IPR011329">
    <property type="entry name" value="Killer_tox_Kp4/SMK"/>
</dbReference>
<reference evidence="4" key="1">
    <citation type="journal article" date="2015" name="PLoS Genet.">
        <title>The dynamic genome and transcriptome of the human fungal pathogen Blastomyces and close relative Emmonsia.</title>
        <authorList>
            <person name="Munoz J.F."/>
            <person name="Gauthier G.M."/>
            <person name="Desjardins C.A."/>
            <person name="Gallo J.E."/>
            <person name="Holder J."/>
            <person name="Sullivan T.D."/>
            <person name="Marty A.J."/>
            <person name="Carmen J.C."/>
            <person name="Chen Z."/>
            <person name="Ding L."/>
            <person name="Gujja S."/>
            <person name="Magrini V."/>
            <person name="Misas E."/>
            <person name="Mitreva M."/>
            <person name="Priest M."/>
            <person name="Saif S."/>
            <person name="Whiston E.A."/>
            <person name="Young S."/>
            <person name="Zeng Q."/>
            <person name="Goldman W.E."/>
            <person name="Mardis E.R."/>
            <person name="Taylor J.W."/>
            <person name="McEwen J.G."/>
            <person name="Clay O.K."/>
            <person name="Klein B.S."/>
            <person name="Cuomo C.A."/>
        </authorList>
    </citation>
    <scope>NUCLEOTIDE SEQUENCE [LARGE SCALE GENOMIC DNA]</scope>
    <source>
        <strain evidence="4">UAMH 3008</strain>
    </source>
</reference>
<dbReference type="Pfam" id="PF09044">
    <property type="entry name" value="Kp4"/>
    <property type="match status" value="1"/>
</dbReference>
<proteinExistence type="predicted"/>
<comment type="caution">
    <text evidence="3">The sequence shown here is derived from an EMBL/GenBank/DDBJ whole genome shotgun (WGS) entry which is preliminary data.</text>
</comment>
<dbReference type="EMBL" id="LCZI01001403">
    <property type="protein sequence ID" value="KKZ60913.1"/>
    <property type="molecule type" value="Genomic_DNA"/>
</dbReference>
<evidence type="ECO:0000313" key="3">
    <source>
        <dbReference type="EMBL" id="KKZ60913.1"/>
    </source>
</evidence>
<dbReference type="AlphaFoldDB" id="A0A0G2HSD2"/>
<dbReference type="OrthoDB" id="4177994at2759"/>
<dbReference type="VEuPathDB" id="FungiDB:EMCG_00674"/>
<protein>
    <recommendedName>
        <fullName evidence="2">Killer toxin Kp4 domain-containing protein</fullName>
    </recommendedName>
</protein>
<organism evidence="3 4">
    <name type="scientific">[Emmonsia] crescens</name>
    <dbReference type="NCBI Taxonomy" id="73230"/>
    <lineage>
        <taxon>Eukaryota</taxon>
        <taxon>Fungi</taxon>
        <taxon>Dikarya</taxon>
        <taxon>Ascomycota</taxon>
        <taxon>Pezizomycotina</taxon>
        <taxon>Eurotiomycetes</taxon>
        <taxon>Eurotiomycetidae</taxon>
        <taxon>Onygenales</taxon>
        <taxon>Ajellomycetaceae</taxon>
        <taxon>Emergomyces</taxon>
    </lineage>
</organism>
<keyword evidence="1" id="KW-0732">Signal</keyword>
<feature type="domain" description="Killer toxin Kp4" evidence="2">
    <location>
        <begin position="11"/>
        <end position="123"/>
    </location>
</feature>
<gene>
    <name evidence="3" type="ORF">EMCG_00674</name>
</gene>
<dbReference type="Gene3D" id="3.30.430.10">
    <property type="entry name" value="Killer Toxin P4, subunit A"/>
    <property type="match status" value="1"/>
</dbReference>